<keyword evidence="2" id="KW-1185">Reference proteome</keyword>
<evidence type="ECO:0000313" key="1">
    <source>
        <dbReference type="EMBL" id="MED6128542.1"/>
    </source>
</evidence>
<evidence type="ECO:0000313" key="2">
    <source>
        <dbReference type="Proteomes" id="UP001341840"/>
    </source>
</evidence>
<feature type="non-terminal residue" evidence="1">
    <location>
        <position position="1"/>
    </location>
</feature>
<sequence>QAYAWKASSMSKFFKTHVYALKQAYAWKMFQCVGLHNLGWAVEQHGKQRGVLRICVDLLFSGLLLHLPRISMDFHAYAWVILTWAGLNSSSTHMPCFDACAWP</sequence>
<name>A0ABU6RWL1_9FABA</name>
<organism evidence="1 2">
    <name type="scientific">Stylosanthes scabra</name>
    <dbReference type="NCBI Taxonomy" id="79078"/>
    <lineage>
        <taxon>Eukaryota</taxon>
        <taxon>Viridiplantae</taxon>
        <taxon>Streptophyta</taxon>
        <taxon>Embryophyta</taxon>
        <taxon>Tracheophyta</taxon>
        <taxon>Spermatophyta</taxon>
        <taxon>Magnoliopsida</taxon>
        <taxon>eudicotyledons</taxon>
        <taxon>Gunneridae</taxon>
        <taxon>Pentapetalae</taxon>
        <taxon>rosids</taxon>
        <taxon>fabids</taxon>
        <taxon>Fabales</taxon>
        <taxon>Fabaceae</taxon>
        <taxon>Papilionoideae</taxon>
        <taxon>50 kb inversion clade</taxon>
        <taxon>dalbergioids sensu lato</taxon>
        <taxon>Dalbergieae</taxon>
        <taxon>Pterocarpus clade</taxon>
        <taxon>Stylosanthes</taxon>
    </lineage>
</organism>
<protein>
    <submittedName>
        <fullName evidence="1">Uncharacterized protein</fullName>
    </submittedName>
</protein>
<proteinExistence type="predicted"/>
<accession>A0ABU6RWL1</accession>
<reference evidence="1 2" key="1">
    <citation type="journal article" date="2023" name="Plants (Basel)">
        <title>Bridging the Gap: Combining Genomics and Transcriptomics Approaches to Understand Stylosanthes scabra, an Orphan Legume from the Brazilian Caatinga.</title>
        <authorList>
            <person name="Ferreira-Neto J.R.C."/>
            <person name="da Silva M.D."/>
            <person name="Binneck E."/>
            <person name="de Melo N.F."/>
            <person name="da Silva R.H."/>
            <person name="de Melo A.L.T.M."/>
            <person name="Pandolfi V."/>
            <person name="Bustamante F.O."/>
            <person name="Brasileiro-Vidal A.C."/>
            <person name="Benko-Iseppon A.M."/>
        </authorList>
    </citation>
    <scope>NUCLEOTIDE SEQUENCE [LARGE SCALE GENOMIC DNA]</scope>
    <source>
        <tissue evidence="1">Leaves</tissue>
    </source>
</reference>
<dbReference type="Proteomes" id="UP001341840">
    <property type="component" value="Unassembled WGS sequence"/>
</dbReference>
<gene>
    <name evidence="1" type="ORF">PIB30_098878</name>
</gene>
<dbReference type="EMBL" id="JASCZI010032789">
    <property type="protein sequence ID" value="MED6128542.1"/>
    <property type="molecule type" value="Genomic_DNA"/>
</dbReference>
<comment type="caution">
    <text evidence="1">The sequence shown here is derived from an EMBL/GenBank/DDBJ whole genome shotgun (WGS) entry which is preliminary data.</text>
</comment>